<dbReference type="SUPFAM" id="SSF52540">
    <property type="entry name" value="P-loop containing nucleoside triphosphate hydrolases"/>
    <property type="match status" value="1"/>
</dbReference>
<dbReference type="EMBL" id="JBHRUV010000004">
    <property type="protein sequence ID" value="MFC3264890.1"/>
    <property type="molecule type" value="Genomic_DNA"/>
</dbReference>
<comment type="subcellular location">
    <subcellularLocation>
        <location evidence="1">Cell membrane</location>
        <topology evidence="1">Peripheral membrane protein</topology>
    </subcellularLocation>
</comment>
<dbReference type="RefSeq" id="WP_376832061.1">
    <property type="nucleotide sequence ID" value="NZ_JBHLWR010000006.1"/>
</dbReference>
<keyword evidence="5" id="KW-0547">Nucleotide-binding</keyword>
<proteinExistence type="predicted"/>
<dbReference type="InterPro" id="IPR027417">
    <property type="entry name" value="P-loop_NTPase"/>
</dbReference>
<keyword evidence="8" id="KW-0406">Ion transport</keyword>
<dbReference type="InterPro" id="IPR003593">
    <property type="entry name" value="AAA+_ATPase"/>
</dbReference>
<evidence type="ECO:0000256" key="1">
    <source>
        <dbReference type="ARBA" id="ARBA00004202"/>
    </source>
</evidence>
<evidence type="ECO:0000256" key="7">
    <source>
        <dbReference type="ARBA" id="ARBA00023004"/>
    </source>
</evidence>
<evidence type="ECO:0000256" key="2">
    <source>
        <dbReference type="ARBA" id="ARBA00022448"/>
    </source>
</evidence>
<dbReference type="InterPro" id="IPR051535">
    <property type="entry name" value="Siderophore_ABC-ATPase"/>
</dbReference>
<dbReference type="Pfam" id="PF00005">
    <property type="entry name" value="ABC_tran"/>
    <property type="match status" value="1"/>
</dbReference>
<dbReference type="PANTHER" id="PTHR42771:SF3">
    <property type="entry name" value="PETROBACTIN IMPORT ATP-BINDING PROTEIN YCLP"/>
    <property type="match status" value="1"/>
</dbReference>
<evidence type="ECO:0000256" key="9">
    <source>
        <dbReference type="ARBA" id="ARBA00023136"/>
    </source>
</evidence>
<dbReference type="PANTHER" id="PTHR42771">
    <property type="entry name" value="IRON(3+)-HYDROXAMATE IMPORT ATP-BINDING PROTEIN FHUC"/>
    <property type="match status" value="1"/>
</dbReference>
<evidence type="ECO:0000256" key="8">
    <source>
        <dbReference type="ARBA" id="ARBA00023065"/>
    </source>
</evidence>
<dbReference type="Gene3D" id="3.40.50.300">
    <property type="entry name" value="P-loop containing nucleotide triphosphate hydrolases"/>
    <property type="match status" value="1"/>
</dbReference>
<keyword evidence="3" id="KW-1003">Cell membrane</keyword>
<feature type="domain" description="ABC transporter" evidence="10">
    <location>
        <begin position="2"/>
        <end position="236"/>
    </location>
</feature>
<keyword evidence="4" id="KW-0410">Iron transport</keyword>
<evidence type="ECO:0000313" key="12">
    <source>
        <dbReference type="Proteomes" id="UP001595536"/>
    </source>
</evidence>
<dbReference type="PROSITE" id="PS50893">
    <property type="entry name" value="ABC_TRANSPORTER_2"/>
    <property type="match status" value="1"/>
</dbReference>
<comment type="caution">
    <text evidence="11">The sequence shown here is derived from an EMBL/GenBank/DDBJ whole genome shotgun (WGS) entry which is preliminary data.</text>
</comment>
<evidence type="ECO:0000256" key="4">
    <source>
        <dbReference type="ARBA" id="ARBA00022496"/>
    </source>
</evidence>
<name>A0ABV7LBA4_9HYPH</name>
<protein>
    <submittedName>
        <fullName evidence="11">ABC transporter ATP-binding protein</fullName>
    </submittedName>
</protein>
<organism evidence="11 12">
    <name type="scientific">Camelimonas abortus</name>
    <dbReference type="NCBI Taxonomy" id="1017184"/>
    <lineage>
        <taxon>Bacteria</taxon>
        <taxon>Pseudomonadati</taxon>
        <taxon>Pseudomonadota</taxon>
        <taxon>Alphaproteobacteria</taxon>
        <taxon>Hyphomicrobiales</taxon>
        <taxon>Chelatococcaceae</taxon>
        <taxon>Camelimonas</taxon>
    </lineage>
</organism>
<accession>A0ABV7LBA4</accession>
<keyword evidence="7" id="KW-0408">Iron</keyword>
<sequence length="255" mass="28305">MIEIRNVRKSYGDTVVVDDVSLTLPGGGVTAVIGPNGAGKSTLLTMIGRLLPMDSGQILVDGLDVTRAPSGELARRLSILRQENHIAARLTVRDLVAFGRYPHSGGRLTPADRAHVERAMDFLGVTHLAGRFLDELSGGQRQRVHVAMVVCQDTDYVLLDEPLNNLDMKHAVQMMQLMRRMADDLGKTIVVVLHDINFASVYADHIVAMRHGRVLRQGPPREMMTPEAMREIYDIDMRIEEIGGDRIGVYYRQPA</sequence>
<evidence type="ECO:0000256" key="3">
    <source>
        <dbReference type="ARBA" id="ARBA00022475"/>
    </source>
</evidence>
<dbReference type="CDD" id="cd03214">
    <property type="entry name" value="ABC_Iron-Siderophores_B12_Hemin"/>
    <property type="match status" value="1"/>
</dbReference>
<dbReference type="Proteomes" id="UP001595536">
    <property type="component" value="Unassembled WGS sequence"/>
</dbReference>
<evidence type="ECO:0000313" key="11">
    <source>
        <dbReference type="EMBL" id="MFC3264890.1"/>
    </source>
</evidence>
<gene>
    <name evidence="11" type="ORF">ACFOEX_00755</name>
</gene>
<evidence type="ECO:0000256" key="5">
    <source>
        <dbReference type="ARBA" id="ARBA00022741"/>
    </source>
</evidence>
<keyword evidence="2" id="KW-0813">Transport</keyword>
<dbReference type="InterPro" id="IPR003439">
    <property type="entry name" value="ABC_transporter-like_ATP-bd"/>
</dbReference>
<reference evidence="12" key="1">
    <citation type="journal article" date="2019" name="Int. J. Syst. Evol. Microbiol.">
        <title>The Global Catalogue of Microorganisms (GCM) 10K type strain sequencing project: providing services to taxonomists for standard genome sequencing and annotation.</title>
        <authorList>
            <consortium name="The Broad Institute Genomics Platform"/>
            <consortium name="The Broad Institute Genome Sequencing Center for Infectious Disease"/>
            <person name="Wu L."/>
            <person name="Ma J."/>
        </authorList>
    </citation>
    <scope>NUCLEOTIDE SEQUENCE [LARGE SCALE GENOMIC DNA]</scope>
    <source>
        <strain evidence="12">CCM 7941</strain>
    </source>
</reference>
<dbReference type="GO" id="GO:0005524">
    <property type="term" value="F:ATP binding"/>
    <property type="evidence" value="ECO:0007669"/>
    <property type="project" value="UniProtKB-KW"/>
</dbReference>
<dbReference type="SMART" id="SM00382">
    <property type="entry name" value="AAA"/>
    <property type="match status" value="1"/>
</dbReference>
<keyword evidence="12" id="KW-1185">Reference proteome</keyword>
<keyword evidence="6 11" id="KW-0067">ATP-binding</keyword>
<keyword evidence="9" id="KW-0472">Membrane</keyword>
<evidence type="ECO:0000256" key="6">
    <source>
        <dbReference type="ARBA" id="ARBA00022840"/>
    </source>
</evidence>
<evidence type="ECO:0000259" key="10">
    <source>
        <dbReference type="PROSITE" id="PS50893"/>
    </source>
</evidence>